<dbReference type="EMBL" id="JTJL01000020">
    <property type="protein sequence ID" value="OBW94718.1"/>
    <property type="molecule type" value="Genomic_DNA"/>
</dbReference>
<gene>
    <name evidence="9" type="ORF">QS62_05760</name>
</gene>
<dbReference type="GO" id="GO:0005524">
    <property type="term" value="F:ATP binding"/>
    <property type="evidence" value="ECO:0007669"/>
    <property type="project" value="UniProtKB-KW"/>
</dbReference>
<evidence type="ECO:0000256" key="4">
    <source>
        <dbReference type="ARBA" id="ARBA00022741"/>
    </source>
</evidence>
<organism evidence="9 10">
    <name type="scientific">Gallibacterium salpingitidis</name>
    <dbReference type="NCBI Taxonomy" id="505341"/>
    <lineage>
        <taxon>Bacteria</taxon>
        <taxon>Pseudomonadati</taxon>
        <taxon>Pseudomonadota</taxon>
        <taxon>Gammaproteobacteria</taxon>
        <taxon>Pasteurellales</taxon>
        <taxon>Pasteurellaceae</taxon>
        <taxon>Gallibacterium</taxon>
    </lineage>
</organism>
<feature type="domain" description="PhoH-like protein" evidence="8">
    <location>
        <begin position="128"/>
        <end position="331"/>
    </location>
</feature>
<evidence type="ECO:0000256" key="6">
    <source>
        <dbReference type="ARBA" id="ARBA00039970"/>
    </source>
</evidence>
<dbReference type="PANTHER" id="PTHR30473">
    <property type="entry name" value="PROTEIN PHOH"/>
    <property type="match status" value="1"/>
</dbReference>
<name>A0A1A7NYD3_9PAST</name>
<feature type="compositionally biased region" description="Basic and acidic residues" evidence="7">
    <location>
        <begin position="338"/>
        <end position="360"/>
    </location>
</feature>
<keyword evidence="3" id="KW-0963">Cytoplasm</keyword>
<keyword evidence="5" id="KW-0067">ATP-binding</keyword>
<evidence type="ECO:0000256" key="1">
    <source>
        <dbReference type="ARBA" id="ARBA00004496"/>
    </source>
</evidence>
<evidence type="ECO:0000256" key="5">
    <source>
        <dbReference type="ARBA" id="ARBA00022840"/>
    </source>
</evidence>
<keyword evidence="9" id="KW-0378">Hydrolase</keyword>
<comment type="subcellular location">
    <subcellularLocation>
        <location evidence="1">Cytoplasm</location>
    </subcellularLocation>
</comment>
<keyword evidence="10" id="KW-1185">Reference proteome</keyword>
<dbReference type="GO" id="GO:0016787">
    <property type="term" value="F:hydrolase activity"/>
    <property type="evidence" value="ECO:0007669"/>
    <property type="project" value="UniProtKB-KW"/>
</dbReference>
<dbReference type="InterPro" id="IPR027417">
    <property type="entry name" value="P-loop_NTPase"/>
</dbReference>
<dbReference type="FunFam" id="3.40.50.300:FF:000013">
    <property type="entry name" value="PhoH family ATPase"/>
    <property type="match status" value="1"/>
</dbReference>
<dbReference type="SUPFAM" id="SSF52540">
    <property type="entry name" value="P-loop containing nucleoside triphosphate hydrolases"/>
    <property type="match status" value="1"/>
</dbReference>
<dbReference type="Proteomes" id="UP000092649">
    <property type="component" value="Unassembled WGS sequence"/>
</dbReference>
<dbReference type="RefSeq" id="WP_066107252.1">
    <property type="nucleotide sequence ID" value="NZ_JTJL01000020.1"/>
</dbReference>
<evidence type="ECO:0000256" key="2">
    <source>
        <dbReference type="ARBA" id="ARBA00010393"/>
    </source>
</evidence>
<feature type="region of interest" description="Disordered" evidence="7">
    <location>
        <begin position="337"/>
        <end position="360"/>
    </location>
</feature>
<evidence type="ECO:0000313" key="9">
    <source>
        <dbReference type="EMBL" id="OBW94718.1"/>
    </source>
</evidence>
<evidence type="ECO:0000259" key="8">
    <source>
        <dbReference type="Pfam" id="PF02562"/>
    </source>
</evidence>
<dbReference type="PANTHER" id="PTHR30473:SF1">
    <property type="entry name" value="PHOH-LIKE PROTEIN"/>
    <property type="match status" value="1"/>
</dbReference>
<proteinExistence type="inferred from homology"/>
<dbReference type="Pfam" id="PF02562">
    <property type="entry name" value="PhoH"/>
    <property type="match status" value="1"/>
</dbReference>
<dbReference type="PATRIC" id="fig|505341.3.peg.1161"/>
<dbReference type="Gene3D" id="3.40.50.300">
    <property type="entry name" value="P-loop containing nucleotide triphosphate hydrolases"/>
    <property type="match status" value="1"/>
</dbReference>
<dbReference type="GO" id="GO:0005829">
    <property type="term" value="C:cytosol"/>
    <property type="evidence" value="ECO:0007669"/>
    <property type="project" value="TreeGrafter"/>
</dbReference>
<accession>A0A1A7NYD3</accession>
<dbReference type="InterPro" id="IPR051451">
    <property type="entry name" value="PhoH2-like"/>
</dbReference>
<comment type="caution">
    <text evidence="9">The sequence shown here is derived from an EMBL/GenBank/DDBJ whole genome shotgun (WGS) entry which is preliminary data.</text>
</comment>
<dbReference type="OrthoDB" id="9805148at2"/>
<evidence type="ECO:0000313" key="10">
    <source>
        <dbReference type="Proteomes" id="UP000092649"/>
    </source>
</evidence>
<dbReference type="AlphaFoldDB" id="A0A1A7NYD3"/>
<dbReference type="InterPro" id="IPR003714">
    <property type="entry name" value="PhoH"/>
</dbReference>
<keyword evidence="4" id="KW-0547">Nucleotide-binding</keyword>
<reference evidence="9 10" key="1">
    <citation type="submission" date="2014-11" db="EMBL/GenBank/DDBJ databases">
        <title>Pan-genome of Gallibacterium spp.</title>
        <authorList>
            <person name="Kudirkiene E."/>
            <person name="Bojesen A.M."/>
        </authorList>
    </citation>
    <scope>NUCLEOTIDE SEQUENCE [LARGE SCALE GENOMIC DNA]</scope>
    <source>
        <strain evidence="9 10">F150</strain>
    </source>
</reference>
<comment type="similarity">
    <text evidence="2">Belongs to the PhoH family.</text>
</comment>
<sequence length="360" mass="41148">MTTTISEVFTLEPEDNARLQSLCGPFDEHISLIEKQFNLIISRRNFTFTLESADEESKPHHAQLLKNVAKLIQRLYVETAMVKGKVNELDLEQIHLAIQESRMLLQQTDEDNEAKVYSTTIKTKRGVIKPRGKNQIQYLHNILRHDISFGIGPAGTGKTFLAVAAAVEALERQQVRRLLLTRPAVEAGEKLGFLPGDLAQKIDPYLRPLYDALFEMLGFEKVQKLMERNVIEIAPLAYMRGRTLNDAFIILDESQNTTIEQMKMFLTRIGFNSKAVITGDITQIDLPRGQKSGLRHAIDVLSNVEELSFNYFKSEDIVRHPVVAKVVQAYEKWEAEDEQRRKEAAEQRRLAKLEEQHHDA</sequence>
<evidence type="ECO:0000256" key="3">
    <source>
        <dbReference type="ARBA" id="ARBA00022490"/>
    </source>
</evidence>
<evidence type="ECO:0000256" key="7">
    <source>
        <dbReference type="SAM" id="MobiDB-lite"/>
    </source>
</evidence>
<protein>
    <recommendedName>
        <fullName evidence="6">PhoH-like protein</fullName>
    </recommendedName>
</protein>